<dbReference type="RefSeq" id="WP_167298710.1">
    <property type="nucleotide sequence ID" value="NZ_JAASQV010000001.1"/>
</dbReference>
<sequence>MVFTDRGGVIYRFLSGTGLVKVSSITYPDGTVLNFNYVSGLPKTIISNRGYALVFDYSSTRVTSACGYSLAVTYVTTSSTCAAAKLKVNYGYTSSRLTSVTDVMNNTANYSYDANGYLSCLTDPGTTTCRITNTNTGNVYTGQPNVTAQVTADGATWGFECDCGAYELAVPDDPYPQEGSKVTQPNGATSDMTFVHGSPVYYKNENGQVYTSRYVGRTLFSITSPEGNIVNYSYNGNLVGSKTSFVAKPGSGPANVDQDTKVFPASCSNPAICNLPLSITDAKGNQTDYAYASWGGVTSELRPAPTVGAARPLKLNTYVQKYAYVKNAGGALVAAASPVWVSDTETICQTYAGSSALTCDPAAPITITAYEYGASGTADNLLLRGRVVSSGGVSLRTCYGYDWKGRKISEASPRAGLASCS</sequence>
<dbReference type="Gene3D" id="2.180.10.10">
    <property type="entry name" value="RHS repeat-associated core"/>
    <property type="match status" value="1"/>
</dbReference>
<name>A0A7X5UXY6_9SPHN</name>
<dbReference type="NCBIfam" id="TIGR01643">
    <property type="entry name" value="YD_repeat_2x"/>
    <property type="match status" value="1"/>
</dbReference>
<dbReference type="AlphaFoldDB" id="A0A7X5UXY6"/>
<reference evidence="1 2" key="1">
    <citation type="submission" date="2020-03" db="EMBL/GenBank/DDBJ databases">
        <title>Genomic Encyclopedia of Type Strains, Phase IV (KMG-IV): sequencing the most valuable type-strain genomes for metagenomic binning, comparative biology and taxonomic classification.</title>
        <authorList>
            <person name="Goeker M."/>
        </authorList>
    </citation>
    <scope>NUCLEOTIDE SEQUENCE [LARGE SCALE GENOMIC DNA]</scope>
    <source>
        <strain evidence="1 2">DSM 4733</strain>
    </source>
</reference>
<keyword evidence="2" id="KW-1185">Reference proteome</keyword>
<comment type="caution">
    <text evidence="1">The sequence shown here is derived from an EMBL/GenBank/DDBJ whole genome shotgun (WGS) entry which is preliminary data.</text>
</comment>
<dbReference type="EMBL" id="JAASQV010000001">
    <property type="protein sequence ID" value="NIJ64339.1"/>
    <property type="molecule type" value="Genomic_DNA"/>
</dbReference>
<protein>
    <submittedName>
        <fullName evidence="1">YD repeat-containing protein</fullName>
    </submittedName>
</protein>
<dbReference type="Proteomes" id="UP000564677">
    <property type="component" value="Unassembled WGS sequence"/>
</dbReference>
<evidence type="ECO:0000313" key="1">
    <source>
        <dbReference type="EMBL" id="NIJ64339.1"/>
    </source>
</evidence>
<gene>
    <name evidence="1" type="ORF">FHR20_001270</name>
</gene>
<proteinExistence type="predicted"/>
<dbReference type="InterPro" id="IPR006530">
    <property type="entry name" value="YD"/>
</dbReference>
<organism evidence="1 2">
    <name type="scientific">Sphingomonas leidyi</name>
    <dbReference type="NCBI Taxonomy" id="68569"/>
    <lineage>
        <taxon>Bacteria</taxon>
        <taxon>Pseudomonadati</taxon>
        <taxon>Pseudomonadota</taxon>
        <taxon>Alphaproteobacteria</taxon>
        <taxon>Sphingomonadales</taxon>
        <taxon>Sphingomonadaceae</taxon>
        <taxon>Sphingomonas</taxon>
    </lineage>
</organism>
<accession>A0A7X5UXY6</accession>
<evidence type="ECO:0000313" key="2">
    <source>
        <dbReference type="Proteomes" id="UP000564677"/>
    </source>
</evidence>